<accession>T1AV34</accession>
<dbReference type="GO" id="GO:0005524">
    <property type="term" value="F:ATP binding"/>
    <property type="evidence" value="ECO:0007669"/>
    <property type="project" value="UniProtKB-KW"/>
</dbReference>
<dbReference type="InterPro" id="IPR001174">
    <property type="entry name" value="HddA/FKP"/>
</dbReference>
<evidence type="ECO:0000256" key="1">
    <source>
        <dbReference type="ARBA" id="ARBA00022679"/>
    </source>
</evidence>
<dbReference type="InterPro" id="IPR036554">
    <property type="entry name" value="GHMP_kinase_C_sf"/>
</dbReference>
<dbReference type="Pfam" id="PF00288">
    <property type="entry name" value="GHMP_kinases_N"/>
    <property type="match status" value="1"/>
</dbReference>
<dbReference type="InterPro" id="IPR006203">
    <property type="entry name" value="GHMP_knse_ATP-bd_CS"/>
</dbReference>
<dbReference type="PANTHER" id="PTHR32463">
    <property type="entry name" value="L-FUCOSE KINASE"/>
    <property type="match status" value="1"/>
</dbReference>
<dbReference type="SUPFAM" id="SSF54211">
    <property type="entry name" value="Ribosomal protein S5 domain 2-like"/>
    <property type="match status" value="1"/>
</dbReference>
<evidence type="ECO:0000259" key="7">
    <source>
        <dbReference type="Pfam" id="PF08544"/>
    </source>
</evidence>
<evidence type="ECO:0000259" key="6">
    <source>
        <dbReference type="Pfam" id="PF00288"/>
    </source>
</evidence>
<dbReference type="PANTHER" id="PTHR32463:SF0">
    <property type="entry name" value="L-FUCOSE KINASE"/>
    <property type="match status" value="1"/>
</dbReference>
<dbReference type="PIRSF" id="PIRSF036406">
    <property type="entry name" value="Hept_kin"/>
    <property type="match status" value="1"/>
</dbReference>
<dbReference type="GO" id="GO:0050201">
    <property type="term" value="F:fucokinase activity"/>
    <property type="evidence" value="ECO:0007669"/>
    <property type="project" value="TreeGrafter"/>
</dbReference>
<comment type="caution">
    <text evidence="8">The sequence shown here is derived from an EMBL/GenBank/DDBJ whole genome shotgun (WGS) entry which is preliminary data.</text>
</comment>
<keyword evidence="1" id="KW-0808">Transferase</keyword>
<dbReference type="InterPro" id="IPR006204">
    <property type="entry name" value="GHMP_kinase_N_dom"/>
</dbReference>
<protein>
    <submittedName>
        <fullName evidence="8">D,D-heptose 7-phosphate kinase</fullName>
    </submittedName>
</protein>
<dbReference type="InterPro" id="IPR013750">
    <property type="entry name" value="GHMP_kinase_C_dom"/>
</dbReference>
<evidence type="ECO:0000313" key="8">
    <source>
        <dbReference type="EMBL" id="EQD44569.1"/>
    </source>
</evidence>
<sequence length="331" mass="37372">MSEDRIVAFSPLRVSFAGGGTDIWPFTERYGGAVINSTIERGVFLSYRRDNYPMEISSRDFLKTFVYGNHGENNVQNRIIELLDEYSIKKGRLFISDEVPPGSGLGSSSALITALIKIVHEIRDEEIEPLKLAEESYKREKEFFGITLGKQDPYAISLGGFKYMEFKGDGIKTHFFERDETRRSLDERMLLVYSGRTRESSAILEDQVSKSSTGDPDTISKLKEIKEIASYMREAVNENNFTKFCDLINSGWEIKKHLSSNVSSKQIEEIITEARRNGARAARLLGGGNQGFVLIVADPEYLTDIQIKMTKISSFVTRISTSELGTRIIKI</sequence>
<dbReference type="GO" id="GO:0042352">
    <property type="term" value="P:GDP-L-fucose salvage"/>
    <property type="evidence" value="ECO:0007669"/>
    <property type="project" value="TreeGrafter"/>
</dbReference>
<evidence type="ECO:0000256" key="5">
    <source>
        <dbReference type="ARBA" id="ARBA00038121"/>
    </source>
</evidence>
<dbReference type="Gene3D" id="3.30.230.120">
    <property type="match status" value="1"/>
</dbReference>
<keyword evidence="2" id="KW-0547">Nucleotide-binding</keyword>
<evidence type="ECO:0000256" key="4">
    <source>
        <dbReference type="ARBA" id="ARBA00022840"/>
    </source>
</evidence>
<dbReference type="InterPro" id="IPR020568">
    <property type="entry name" value="Ribosomal_Su5_D2-typ_SF"/>
</dbReference>
<organism evidence="8">
    <name type="scientific">mine drainage metagenome</name>
    <dbReference type="NCBI Taxonomy" id="410659"/>
    <lineage>
        <taxon>unclassified sequences</taxon>
        <taxon>metagenomes</taxon>
        <taxon>ecological metagenomes</taxon>
    </lineage>
</organism>
<name>T1AV34_9ZZZZ</name>
<dbReference type="PROSITE" id="PS00627">
    <property type="entry name" value="GHMP_KINASES_ATP"/>
    <property type="match status" value="1"/>
</dbReference>
<dbReference type="AlphaFoldDB" id="T1AV34"/>
<gene>
    <name evidence="8" type="ORF">B1A_15060</name>
</gene>
<comment type="similarity">
    <text evidence="5">Belongs to the GHMP kinase family.</text>
</comment>
<feature type="domain" description="GHMP kinase N-terminal" evidence="6">
    <location>
        <begin position="79"/>
        <end position="160"/>
    </location>
</feature>
<dbReference type="Pfam" id="PF08544">
    <property type="entry name" value="GHMP_kinases_C"/>
    <property type="match status" value="1"/>
</dbReference>
<reference evidence="8" key="1">
    <citation type="submission" date="2013-08" db="EMBL/GenBank/DDBJ databases">
        <authorList>
            <person name="Mendez C."/>
            <person name="Richter M."/>
            <person name="Ferrer M."/>
            <person name="Sanchez J."/>
        </authorList>
    </citation>
    <scope>NUCLEOTIDE SEQUENCE</scope>
</reference>
<dbReference type="EMBL" id="AUZX01011047">
    <property type="protein sequence ID" value="EQD44569.1"/>
    <property type="molecule type" value="Genomic_DNA"/>
</dbReference>
<feature type="domain" description="GHMP kinase C-terminal" evidence="7">
    <location>
        <begin position="232"/>
        <end position="300"/>
    </location>
</feature>
<keyword evidence="3 8" id="KW-0418">Kinase</keyword>
<dbReference type="InterPro" id="IPR052203">
    <property type="entry name" value="GHMP_Kinase-Related"/>
</dbReference>
<dbReference type="SUPFAM" id="SSF55060">
    <property type="entry name" value="GHMP Kinase, C-terminal domain"/>
    <property type="match status" value="1"/>
</dbReference>
<evidence type="ECO:0000256" key="2">
    <source>
        <dbReference type="ARBA" id="ARBA00022741"/>
    </source>
</evidence>
<dbReference type="InterPro" id="IPR014606">
    <property type="entry name" value="Heptose_7-P_kinase"/>
</dbReference>
<proteinExistence type="inferred from homology"/>
<reference evidence="8" key="2">
    <citation type="journal article" date="2014" name="ISME J.">
        <title>Microbial stratification in low pH oxic and suboxic macroscopic growths along an acid mine drainage.</title>
        <authorList>
            <person name="Mendez-Garcia C."/>
            <person name="Mesa V."/>
            <person name="Sprenger R.R."/>
            <person name="Richter M."/>
            <person name="Diez M.S."/>
            <person name="Solano J."/>
            <person name="Bargiela R."/>
            <person name="Golyshina O.V."/>
            <person name="Manteca A."/>
            <person name="Ramos J.L."/>
            <person name="Gallego J.R."/>
            <person name="Llorente I."/>
            <person name="Martins Dos Santos V.A."/>
            <person name="Jensen O.N."/>
            <person name="Pelaez A.I."/>
            <person name="Sanchez J."/>
            <person name="Ferrer M."/>
        </authorList>
    </citation>
    <scope>NUCLEOTIDE SEQUENCE</scope>
</reference>
<evidence type="ECO:0000256" key="3">
    <source>
        <dbReference type="ARBA" id="ARBA00022777"/>
    </source>
</evidence>
<dbReference type="PRINTS" id="PR00960">
    <property type="entry name" value="LMBPPROTEIN"/>
</dbReference>
<keyword evidence="4" id="KW-0067">ATP-binding</keyword>